<dbReference type="PANTHER" id="PTHR19139">
    <property type="entry name" value="AQUAPORIN TRANSPORTER"/>
    <property type="match status" value="1"/>
</dbReference>
<dbReference type="InterPro" id="IPR023271">
    <property type="entry name" value="Aquaporin-like"/>
</dbReference>
<evidence type="ECO:0000256" key="6">
    <source>
        <dbReference type="RuleBase" id="RU000477"/>
    </source>
</evidence>
<dbReference type="Gene3D" id="1.20.1080.10">
    <property type="entry name" value="Glycerol uptake facilitator protein"/>
    <property type="match status" value="1"/>
</dbReference>
<dbReference type="OrthoDB" id="401045at2"/>
<dbReference type="Pfam" id="PF00230">
    <property type="entry name" value="MIP"/>
    <property type="match status" value="1"/>
</dbReference>
<organism evidence="8 9">
    <name type="scientific">Mycoplasma todarodis</name>
    <dbReference type="NCBI Taxonomy" id="1937191"/>
    <lineage>
        <taxon>Bacteria</taxon>
        <taxon>Bacillati</taxon>
        <taxon>Mycoplasmatota</taxon>
        <taxon>Mollicutes</taxon>
        <taxon>Mycoplasmataceae</taxon>
        <taxon>Mycoplasma</taxon>
    </lineage>
</organism>
<feature type="transmembrane region" description="Helical" evidence="7">
    <location>
        <begin position="164"/>
        <end position="186"/>
    </location>
</feature>
<evidence type="ECO:0000313" key="9">
    <source>
        <dbReference type="Proteomes" id="UP000291072"/>
    </source>
</evidence>
<protein>
    <recommendedName>
        <fullName evidence="10">Aquaporin</fullName>
    </recommendedName>
</protein>
<name>A0A4R0XPR3_9MOLU</name>
<feature type="transmembrane region" description="Helical" evidence="7">
    <location>
        <begin position="110"/>
        <end position="131"/>
    </location>
</feature>
<dbReference type="InterPro" id="IPR034294">
    <property type="entry name" value="Aquaporin_transptr"/>
</dbReference>
<dbReference type="RefSeq" id="WP_131613985.1">
    <property type="nucleotide sequence ID" value="NZ_PSZP01000069.1"/>
</dbReference>
<dbReference type="AlphaFoldDB" id="A0A4R0XPR3"/>
<evidence type="ECO:0000256" key="1">
    <source>
        <dbReference type="ARBA" id="ARBA00004141"/>
    </source>
</evidence>
<dbReference type="InterPro" id="IPR000425">
    <property type="entry name" value="MIP"/>
</dbReference>
<keyword evidence="5 7" id="KW-0472">Membrane</keyword>
<keyword evidence="6" id="KW-0813">Transport</keyword>
<accession>A0A4R0XPR3</accession>
<evidence type="ECO:0000256" key="5">
    <source>
        <dbReference type="ARBA" id="ARBA00023136"/>
    </source>
</evidence>
<keyword evidence="3 6" id="KW-0812">Transmembrane</keyword>
<proteinExistence type="inferred from homology"/>
<comment type="caution">
    <text evidence="8">The sequence shown here is derived from an EMBL/GenBank/DDBJ whole genome shotgun (WGS) entry which is preliminary data.</text>
</comment>
<evidence type="ECO:0000256" key="3">
    <source>
        <dbReference type="ARBA" id="ARBA00022692"/>
    </source>
</evidence>
<feature type="transmembrane region" description="Helical" evidence="7">
    <location>
        <begin position="69"/>
        <end position="89"/>
    </location>
</feature>
<feature type="transmembrane region" description="Helical" evidence="7">
    <location>
        <begin position="198"/>
        <end position="219"/>
    </location>
</feature>
<dbReference type="EMBL" id="PSZP01000069">
    <property type="protein sequence ID" value="TCG10310.1"/>
    <property type="molecule type" value="Genomic_DNA"/>
</dbReference>
<evidence type="ECO:0000256" key="2">
    <source>
        <dbReference type="ARBA" id="ARBA00006175"/>
    </source>
</evidence>
<comment type="similarity">
    <text evidence="2 6">Belongs to the MIP/aquaporin (TC 1.A.8) family.</text>
</comment>
<reference evidence="8 9" key="1">
    <citation type="submission" date="2018-02" db="EMBL/GenBank/DDBJ databases">
        <title>Mycoplasma marinum and Mycoplasma todarodis sp. nov., moderately halophilic and psychrotolerant mycoplasmas isolated from cephalopods.</title>
        <authorList>
            <person name="Viver T."/>
        </authorList>
    </citation>
    <scope>NUCLEOTIDE SEQUENCE [LARGE SCALE GENOMIC DNA]</scope>
    <source>
        <strain evidence="8 9">5H</strain>
    </source>
</reference>
<dbReference type="PANTHER" id="PTHR19139:SF199">
    <property type="entry name" value="MIP17260P"/>
    <property type="match status" value="1"/>
</dbReference>
<keyword evidence="4 7" id="KW-1133">Transmembrane helix</keyword>
<dbReference type="GO" id="GO:0005886">
    <property type="term" value="C:plasma membrane"/>
    <property type="evidence" value="ECO:0007669"/>
    <property type="project" value="TreeGrafter"/>
</dbReference>
<dbReference type="GO" id="GO:0015250">
    <property type="term" value="F:water channel activity"/>
    <property type="evidence" value="ECO:0007669"/>
    <property type="project" value="TreeGrafter"/>
</dbReference>
<evidence type="ECO:0000256" key="7">
    <source>
        <dbReference type="SAM" id="Phobius"/>
    </source>
</evidence>
<gene>
    <name evidence="8" type="ORF">C4B25_04690</name>
</gene>
<dbReference type="PRINTS" id="PR00783">
    <property type="entry name" value="MINTRINSICP"/>
</dbReference>
<sequence length="245" mass="26523">MKIFKFFKFKKQDRFNAEEPKDKLTWMKHGFSEFFGTILLSLSLAGLSTIVAGTDKPAELYFLHPVLVGFYAGFIAVGAVLFIFLRWSCDLNPAVTITRLLKGTNTLRYGIFKIVIQMVAGILTGLIIYGFGKLGNGAAANHAISAIGASKKSFTGKIGLGNSIAAGATWIFFVELVMTGILLFPIFSGMISDKYRDFGIMFIISLSVWMGILGGTAAINPARGIAQQVPGLFFGHEVGHSASYA</sequence>
<dbReference type="Proteomes" id="UP000291072">
    <property type="component" value="Unassembled WGS sequence"/>
</dbReference>
<keyword evidence="9" id="KW-1185">Reference proteome</keyword>
<evidence type="ECO:0008006" key="10">
    <source>
        <dbReference type="Google" id="ProtNLM"/>
    </source>
</evidence>
<dbReference type="SUPFAM" id="SSF81338">
    <property type="entry name" value="Aquaporin-like"/>
    <property type="match status" value="1"/>
</dbReference>
<evidence type="ECO:0000313" key="8">
    <source>
        <dbReference type="EMBL" id="TCG10310.1"/>
    </source>
</evidence>
<feature type="non-terminal residue" evidence="8">
    <location>
        <position position="245"/>
    </location>
</feature>
<comment type="subcellular location">
    <subcellularLocation>
        <location evidence="1">Membrane</location>
        <topology evidence="1">Multi-pass membrane protein</topology>
    </subcellularLocation>
</comment>
<evidence type="ECO:0000256" key="4">
    <source>
        <dbReference type="ARBA" id="ARBA00022989"/>
    </source>
</evidence>